<evidence type="ECO:0000313" key="3">
    <source>
        <dbReference type="Proteomes" id="UP000615446"/>
    </source>
</evidence>
<dbReference type="AlphaFoldDB" id="A0A8H3QRL3"/>
<feature type="compositionally biased region" description="Basic and acidic residues" evidence="1">
    <location>
        <begin position="135"/>
        <end position="145"/>
    </location>
</feature>
<reference evidence="2" key="1">
    <citation type="submission" date="2019-10" db="EMBL/GenBank/DDBJ databases">
        <title>Conservation and host-specific expression of non-tandemly repeated heterogenous ribosome RNA gene in arbuscular mycorrhizal fungi.</title>
        <authorList>
            <person name="Maeda T."/>
            <person name="Kobayashi Y."/>
            <person name="Nakagawa T."/>
            <person name="Ezawa T."/>
            <person name="Yamaguchi K."/>
            <person name="Bino T."/>
            <person name="Nishimoto Y."/>
            <person name="Shigenobu S."/>
            <person name="Kawaguchi M."/>
        </authorList>
    </citation>
    <scope>NUCLEOTIDE SEQUENCE</scope>
    <source>
        <strain evidence="2">HR1</strain>
    </source>
</reference>
<dbReference type="OrthoDB" id="2308014at2759"/>
<protein>
    <submittedName>
        <fullName evidence="2">Uncharacterized protein</fullName>
    </submittedName>
</protein>
<evidence type="ECO:0000256" key="1">
    <source>
        <dbReference type="SAM" id="MobiDB-lite"/>
    </source>
</evidence>
<dbReference type="Proteomes" id="UP000615446">
    <property type="component" value="Unassembled WGS sequence"/>
</dbReference>
<dbReference type="EMBL" id="BLAL01000182">
    <property type="protein sequence ID" value="GES88882.1"/>
    <property type="molecule type" value="Genomic_DNA"/>
</dbReference>
<comment type="caution">
    <text evidence="2">The sequence shown here is derived from an EMBL/GenBank/DDBJ whole genome shotgun (WGS) entry which is preliminary data.</text>
</comment>
<proteinExistence type="predicted"/>
<name>A0A8H3QRL3_9GLOM</name>
<organism evidence="2 3">
    <name type="scientific">Rhizophagus clarus</name>
    <dbReference type="NCBI Taxonomy" id="94130"/>
    <lineage>
        <taxon>Eukaryota</taxon>
        <taxon>Fungi</taxon>
        <taxon>Fungi incertae sedis</taxon>
        <taxon>Mucoromycota</taxon>
        <taxon>Glomeromycotina</taxon>
        <taxon>Glomeromycetes</taxon>
        <taxon>Glomerales</taxon>
        <taxon>Glomeraceae</taxon>
        <taxon>Rhizophagus</taxon>
    </lineage>
</organism>
<accession>A0A8H3QRL3</accession>
<evidence type="ECO:0000313" key="2">
    <source>
        <dbReference type="EMBL" id="GES88882.1"/>
    </source>
</evidence>
<gene>
    <name evidence="2" type="ORF">RCL2_001580400</name>
</gene>
<feature type="region of interest" description="Disordered" evidence="1">
    <location>
        <begin position="122"/>
        <end position="145"/>
    </location>
</feature>
<sequence length="145" mass="16219">MFDKVIFELLEQKNKKLVNRIALEKWISDGCPFEEDEDVLDLIKSKAEREAHENGVGVIHSGSIGTGENNSVICRGQDDGSKIYTSNRTTLMLKEASLLVTSTNGTQTSEFCEHNKHRRKGFKSGNVSDLGKVSKRNDKRFGTTK</sequence>